<dbReference type="OrthoDB" id="9805604at2"/>
<dbReference type="EMBL" id="CP034235">
    <property type="protein sequence ID" value="QGQ94361.1"/>
    <property type="molecule type" value="Genomic_DNA"/>
</dbReference>
<feature type="binding site" evidence="3">
    <location>
        <position position="284"/>
    </location>
    <ligand>
        <name>substrate</name>
    </ligand>
</feature>
<evidence type="ECO:0000313" key="5">
    <source>
        <dbReference type="EMBL" id="QGQ94361.1"/>
    </source>
</evidence>
<keyword evidence="5" id="KW-0378">Hydrolase</keyword>
<evidence type="ECO:0000256" key="1">
    <source>
        <dbReference type="ARBA" id="ARBA00023136"/>
    </source>
</evidence>
<keyword evidence="6" id="KW-1185">Reference proteome</keyword>
<dbReference type="KEGG" id="ppsc:EHS13_05290"/>
<dbReference type="EC" id="3.6.1.57" evidence="5"/>
<dbReference type="PANTHER" id="PTHR21015:SF22">
    <property type="entry name" value="GLYCOSYLTRANSFERASE"/>
    <property type="match status" value="1"/>
</dbReference>
<dbReference type="AlphaFoldDB" id="A0A6B8RD37"/>
<evidence type="ECO:0000256" key="2">
    <source>
        <dbReference type="PIRSR" id="PIRSR620023-1"/>
    </source>
</evidence>
<organism evidence="5 6">
    <name type="scientific">Paenibacillus psychroresistens</name>
    <dbReference type="NCBI Taxonomy" id="1778678"/>
    <lineage>
        <taxon>Bacteria</taxon>
        <taxon>Bacillati</taxon>
        <taxon>Bacillota</taxon>
        <taxon>Bacilli</taxon>
        <taxon>Bacillales</taxon>
        <taxon>Paenibacillaceae</taxon>
        <taxon>Paenibacillus</taxon>
    </lineage>
</organism>
<feature type="domain" description="Glycosyl transferase family 28 C-terminal" evidence="4">
    <location>
        <begin position="229"/>
        <end position="349"/>
    </location>
</feature>
<dbReference type="NCBIfam" id="TIGR03590">
    <property type="entry name" value="PseG"/>
    <property type="match status" value="1"/>
</dbReference>
<evidence type="ECO:0000259" key="4">
    <source>
        <dbReference type="Pfam" id="PF04101"/>
    </source>
</evidence>
<dbReference type="InterPro" id="IPR020023">
    <property type="entry name" value="PseG"/>
</dbReference>
<dbReference type="Gene3D" id="3.40.50.2000">
    <property type="entry name" value="Glycogen Phosphorylase B"/>
    <property type="match status" value="1"/>
</dbReference>
<dbReference type="Gene3D" id="3.40.50.11190">
    <property type="match status" value="1"/>
</dbReference>
<name>A0A6B8RD37_9BACL</name>
<evidence type="ECO:0000313" key="6">
    <source>
        <dbReference type="Proteomes" id="UP000426246"/>
    </source>
</evidence>
<dbReference type="Proteomes" id="UP000426246">
    <property type="component" value="Chromosome"/>
</dbReference>
<dbReference type="GO" id="GO:0016758">
    <property type="term" value="F:hexosyltransferase activity"/>
    <property type="evidence" value="ECO:0007669"/>
    <property type="project" value="InterPro"/>
</dbReference>
<gene>
    <name evidence="5" type="primary">pseG</name>
    <name evidence="5" type="ORF">EHS13_05290</name>
</gene>
<dbReference type="PANTHER" id="PTHR21015">
    <property type="entry name" value="UDP-N-ACETYLGLUCOSAMINE--N-ACETYLMURAMYL-(PENTAPEPTIDE) PYROPHOSPHORYL-UNDECAPRENOL N-ACETYLGLUCOSAMINE TRANSFERASE 1"/>
    <property type="match status" value="1"/>
</dbReference>
<evidence type="ECO:0000256" key="3">
    <source>
        <dbReference type="PIRSR" id="PIRSR620023-2"/>
    </source>
</evidence>
<dbReference type="SUPFAM" id="SSF53756">
    <property type="entry name" value="UDP-Glycosyltransferase/glycogen phosphorylase"/>
    <property type="match status" value="1"/>
</dbReference>
<keyword evidence="1" id="KW-0472">Membrane</keyword>
<reference evidence="6" key="1">
    <citation type="submission" date="2018-11" db="EMBL/GenBank/DDBJ databases">
        <title>Complete genome sequence of Paenibacillus sp. ML311-T8.</title>
        <authorList>
            <person name="Nam Y.-D."/>
            <person name="Kang J."/>
            <person name="Chung W.-H."/>
            <person name="Park Y.S."/>
        </authorList>
    </citation>
    <scope>NUCLEOTIDE SEQUENCE [LARGE SCALE GENOMIC DNA]</scope>
    <source>
        <strain evidence="6">ML311-T8</strain>
    </source>
</reference>
<dbReference type="RefSeq" id="WP_155699362.1">
    <property type="nucleotide sequence ID" value="NZ_CP034235.1"/>
</dbReference>
<feature type="binding site" evidence="3">
    <location>
        <position position="181"/>
    </location>
    <ligand>
        <name>substrate</name>
    </ligand>
</feature>
<sequence length="371" mass="42181">MLIYFRVDASLLIGTGHVMRCLSLAEQLHDEGNEIGFICREHLGNLTDYIKSKGYTVHTLLNPVLNPVAQKSSIHSDIPPYPNWLGVSWHEDAEQTLNQLNLLEKRVDWLVLDHYSLDEQYEKMLRPYVNKILVIDDLANRKHDCDVLLDHNYFDNMANRYEGLISRQCQLVVGPTYALLRKEFQTAQAAVRVRDGHIRNVLVSFGGVDITGETMKTLQALWPFAQQGLIIHVLLGKMNPHNAAIMDFCRKMPHCFAYEHVENMRELMEDADIAIGAGGTTTWERCCLGLPSLVITTAQNQEGLTEHVTRTGATGYLGKSNEVTSWIIHERVKQMMTHPEQCREMSARASQLVDGLGISRICKELRKWSDI</sequence>
<proteinExistence type="predicted"/>
<accession>A0A6B8RD37</accession>
<dbReference type="GO" id="GO:0016787">
    <property type="term" value="F:hydrolase activity"/>
    <property type="evidence" value="ECO:0007669"/>
    <property type="project" value="UniProtKB-KW"/>
</dbReference>
<dbReference type="InterPro" id="IPR007235">
    <property type="entry name" value="Glyco_trans_28_C"/>
</dbReference>
<dbReference type="Pfam" id="PF04101">
    <property type="entry name" value="Glyco_tran_28_C"/>
    <property type="match status" value="1"/>
</dbReference>
<protein>
    <submittedName>
        <fullName evidence="5">UDP-2,4-diacetamido-2,4, 6-trideoxy-beta-L-altropyranose hydrolase</fullName>
        <ecNumber evidence="5">3.6.1.57</ecNumber>
    </submittedName>
</protein>
<feature type="active site" description="Proton acceptor" evidence="2">
    <location>
        <position position="17"/>
    </location>
</feature>